<dbReference type="GO" id="GO:0055085">
    <property type="term" value="P:transmembrane transport"/>
    <property type="evidence" value="ECO:0007669"/>
    <property type="project" value="InterPro"/>
</dbReference>
<dbReference type="STRING" id="479434.Sthe_1511"/>
<sequence>MSEVRQSMTLQKGVTALGAQDRVRSRSVWARARRHLARSTSGKVGLVLVALVLLMALVAPLISPHDPYEQSVYRLYGPSFYFPFGTDEFGRDVMSRVIYGARVSLQVGLIAVAIALVVGGVLGLVAGYAEGWVDAVISRILDIVFAFPDILLALALLAVLGPALHNVMIAIGIVYMPSFARIVRGPVLSAKHNEYVEASRVIGARPLRTLFRHILPNVTAPLIVQTTIALSFAILSEAALSFLGLGAQPPTPSWGAMLSGGRRFVEIAPWTAIFPGLAIMIAVLGFNLLGDWLRDVLDPRTVR</sequence>
<dbReference type="GO" id="GO:0005886">
    <property type="term" value="C:plasma membrane"/>
    <property type="evidence" value="ECO:0007669"/>
    <property type="project" value="UniProtKB-SubCell"/>
</dbReference>
<dbReference type="InParanoid" id="D1C3X9"/>
<dbReference type="InterPro" id="IPR035906">
    <property type="entry name" value="MetI-like_sf"/>
</dbReference>
<evidence type="ECO:0000256" key="1">
    <source>
        <dbReference type="ARBA" id="ARBA00004651"/>
    </source>
</evidence>
<evidence type="ECO:0000256" key="4">
    <source>
        <dbReference type="ARBA" id="ARBA00022692"/>
    </source>
</evidence>
<dbReference type="Gene3D" id="1.10.3720.10">
    <property type="entry name" value="MetI-like"/>
    <property type="match status" value="1"/>
</dbReference>
<evidence type="ECO:0000256" key="2">
    <source>
        <dbReference type="ARBA" id="ARBA00022448"/>
    </source>
</evidence>
<dbReference type="KEGG" id="sti:Sthe_1511"/>
<feature type="transmembrane region" description="Helical" evidence="7">
    <location>
        <begin position="44"/>
        <end position="63"/>
    </location>
</feature>
<feature type="domain" description="ABC transmembrane type-1" evidence="8">
    <location>
        <begin position="101"/>
        <end position="290"/>
    </location>
</feature>
<evidence type="ECO:0000313" key="10">
    <source>
        <dbReference type="Proteomes" id="UP000002027"/>
    </source>
</evidence>
<protein>
    <submittedName>
        <fullName evidence="9">Binding-protein-dependent transport systems inner membrane component</fullName>
    </submittedName>
</protein>
<evidence type="ECO:0000259" key="8">
    <source>
        <dbReference type="PROSITE" id="PS50928"/>
    </source>
</evidence>
<evidence type="ECO:0000256" key="6">
    <source>
        <dbReference type="ARBA" id="ARBA00023136"/>
    </source>
</evidence>
<evidence type="ECO:0000256" key="7">
    <source>
        <dbReference type="RuleBase" id="RU363032"/>
    </source>
</evidence>
<dbReference type="AlphaFoldDB" id="D1C3X9"/>
<dbReference type="PANTHER" id="PTHR43386">
    <property type="entry name" value="OLIGOPEPTIDE TRANSPORT SYSTEM PERMEASE PROTEIN APPC"/>
    <property type="match status" value="1"/>
</dbReference>
<dbReference type="EMBL" id="CP001823">
    <property type="protein sequence ID" value="ACZ38946.1"/>
    <property type="molecule type" value="Genomic_DNA"/>
</dbReference>
<name>D1C3X9_SPHTD</name>
<dbReference type="RefSeq" id="WP_012871993.1">
    <property type="nucleotide sequence ID" value="NC_013523.1"/>
</dbReference>
<keyword evidence="3" id="KW-1003">Cell membrane</keyword>
<gene>
    <name evidence="9" type="ordered locus">Sthe_1511</name>
</gene>
<evidence type="ECO:0000313" key="9">
    <source>
        <dbReference type="EMBL" id="ACZ38946.1"/>
    </source>
</evidence>
<comment type="similarity">
    <text evidence="7">Belongs to the binding-protein-dependent transport system permease family.</text>
</comment>
<keyword evidence="4 7" id="KW-0812">Transmembrane</keyword>
<accession>D1C3X9</accession>
<proteinExistence type="inferred from homology"/>
<evidence type="ECO:0000256" key="5">
    <source>
        <dbReference type="ARBA" id="ARBA00022989"/>
    </source>
</evidence>
<keyword evidence="5 7" id="KW-1133">Transmembrane helix</keyword>
<organism evidence="9 10">
    <name type="scientific">Sphaerobacter thermophilus (strain ATCC 49802 / DSM 20745 / KCCM 41009 / NCIMB 13125 / S 6022)</name>
    <dbReference type="NCBI Taxonomy" id="479434"/>
    <lineage>
        <taxon>Bacteria</taxon>
        <taxon>Pseudomonadati</taxon>
        <taxon>Thermomicrobiota</taxon>
        <taxon>Thermomicrobia</taxon>
        <taxon>Sphaerobacterales</taxon>
        <taxon>Sphaerobacterineae</taxon>
        <taxon>Sphaerobacteraceae</taxon>
        <taxon>Sphaerobacter</taxon>
    </lineage>
</organism>
<feature type="transmembrane region" description="Helical" evidence="7">
    <location>
        <begin position="222"/>
        <end position="247"/>
    </location>
</feature>
<comment type="subcellular location">
    <subcellularLocation>
        <location evidence="1 7">Cell membrane</location>
        <topology evidence="1 7">Multi-pass membrane protein</topology>
    </subcellularLocation>
</comment>
<dbReference type="InterPro" id="IPR050366">
    <property type="entry name" value="BP-dependent_transpt_permease"/>
</dbReference>
<keyword evidence="6 7" id="KW-0472">Membrane</keyword>
<dbReference type="InterPro" id="IPR000515">
    <property type="entry name" value="MetI-like"/>
</dbReference>
<dbReference type="HOGENOM" id="CLU_028518_1_1_0"/>
<evidence type="ECO:0000256" key="3">
    <source>
        <dbReference type="ARBA" id="ARBA00022475"/>
    </source>
</evidence>
<dbReference type="InterPro" id="IPR025966">
    <property type="entry name" value="OppC_N"/>
</dbReference>
<feature type="transmembrane region" description="Helical" evidence="7">
    <location>
        <begin position="267"/>
        <end position="290"/>
    </location>
</feature>
<feature type="transmembrane region" description="Helical" evidence="7">
    <location>
        <begin position="166"/>
        <end position="183"/>
    </location>
</feature>
<keyword evidence="10" id="KW-1185">Reference proteome</keyword>
<dbReference type="Proteomes" id="UP000002027">
    <property type="component" value="Chromosome 1"/>
</dbReference>
<dbReference type="Pfam" id="PF00528">
    <property type="entry name" value="BPD_transp_1"/>
    <property type="match status" value="1"/>
</dbReference>
<dbReference type="eggNOG" id="COG1173">
    <property type="taxonomic scope" value="Bacteria"/>
</dbReference>
<dbReference type="Pfam" id="PF12911">
    <property type="entry name" value="OppC_N"/>
    <property type="match status" value="1"/>
</dbReference>
<feature type="transmembrane region" description="Helical" evidence="7">
    <location>
        <begin position="140"/>
        <end position="160"/>
    </location>
</feature>
<keyword evidence="2 7" id="KW-0813">Transport</keyword>
<reference evidence="9 10" key="2">
    <citation type="journal article" date="2010" name="Stand. Genomic Sci.">
        <title>Complete genome sequence of Desulfohalobium retbaense type strain (HR(100)).</title>
        <authorList>
            <person name="Spring S."/>
            <person name="Nolan M."/>
            <person name="Lapidus A."/>
            <person name="Glavina Del Rio T."/>
            <person name="Copeland A."/>
            <person name="Tice H."/>
            <person name="Cheng J.F."/>
            <person name="Lucas S."/>
            <person name="Land M."/>
            <person name="Chen F."/>
            <person name="Bruce D."/>
            <person name="Goodwin L."/>
            <person name="Pitluck S."/>
            <person name="Ivanova N."/>
            <person name="Mavromatis K."/>
            <person name="Mikhailova N."/>
            <person name="Pati A."/>
            <person name="Chen A."/>
            <person name="Palaniappan K."/>
            <person name="Hauser L."/>
            <person name="Chang Y.J."/>
            <person name="Jeffries C.D."/>
            <person name="Munk C."/>
            <person name="Kiss H."/>
            <person name="Chain P."/>
            <person name="Han C."/>
            <person name="Brettin T."/>
            <person name="Detter J.C."/>
            <person name="Schuler E."/>
            <person name="Goker M."/>
            <person name="Rohde M."/>
            <person name="Bristow J."/>
            <person name="Eisen J.A."/>
            <person name="Markowitz V."/>
            <person name="Hugenholtz P."/>
            <person name="Kyrpides N.C."/>
            <person name="Klenk H.P."/>
        </authorList>
    </citation>
    <scope>NUCLEOTIDE SEQUENCE [LARGE SCALE GENOMIC DNA]</scope>
    <source>
        <strain evidence="10">ATCC 49802 / DSM 20745 / S 6022</strain>
    </source>
</reference>
<dbReference type="SUPFAM" id="SSF161098">
    <property type="entry name" value="MetI-like"/>
    <property type="match status" value="1"/>
</dbReference>
<dbReference type="CDD" id="cd06261">
    <property type="entry name" value="TM_PBP2"/>
    <property type="match status" value="1"/>
</dbReference>
<dbReference type="PANTHER" id="PTHR43386:SF25">
    <property type="entry name" value="PEPTIDE ABC TRANSPORTER PERMEASE PROTEIN"/>
    <property type="match status" value="1"/>
</dbReference>
<feature type="transmembrane region" description="Helical" evidence="7">
    <location>
        <begin position="103"/>
        <end position="128"/>
    </location>
</feature>
<reference evidence="10" key="1">
    <citation type="submission" date="2009-11" db="EMBL/GenBank/DDBJ databases">
        <title>The complete chromosome 1 of Sphaerobacter thermophilus DSM 20745.</title>
        <authorList>
            <person name="Lucas S."/>
            <person name="Copeland A."/>
            <person name="Lapidus A."/>
            <person name="Glavina del Rio T."/>
            <person name="Dalin E."/>
            <person name="Tice H."/>
            <person name="Bruce D."/>
            <person name="Goodwin L."/>
            <person name="Pitluck S."/>
            <person name="Kyrpides N."/>
            <person name="Mavromatis K."/>
            <person name="Ivanova N."/>
            <person name="Mikhailova N."/>
            <person name="LaButti K.M."/>
            <person name="Clum A."/>
            <person name="Sun H.I."/>
            <person name="Brettin T."/>
            <person name="Detter J.C."/>
            <person name="Han C."/>
            <person name="Larimer F."/>
            <person name="Land M."/>
            <person name="Hauser L."/>
            <person name="Markowitz V."/>
            <person name="Cheng J.F."/>
            <person name="Hugenholtz P."/>
            <person name="Woyke T."/>
            <person name="Wu D."/>
            <person name="Steenblock K."/>
            <person name="Schneider S."/>
            <person name="Pukall R."/>
            <person name="Goeker M."/>
            <person name="Klenk H.P."/>
            <person name="Eisen J.A."/>
        </authorList>
    </citation>
    <scope>NUCLEOTIDE SEQUENCE [LARGE SCALE GENOMIC DNA]</scope>
    <source>
        <strain evidence="10">ATCC 49802 / DSM 20745 / S 6022</strain>
    </source>
</reference>
<dbReference type="PROSITE" id="PS50928">
    <property type="entry name" value="ABC_TM1"/>
    <property type="match status" value="1"/>
</dbReference>